<dbReference type="InterPro" id="IPR037523">
    <property type="entry name" value="VOC_core"/>
</dbReference>
<evidence type="ECO:0000313" key="4">
    <source>
        <dbReference type="Proteomes" id="UP000727857"/>
    </source>
</evidence>
<accession>A0A940DJN4</accession>
<name>A0A940DJN4_9FIRM</name>
<dbReference type="AlphaFoldDB" id="A0A940DJN4"/>
<evidence type="ECO:0000256" key="1">
    <source>
        <dbReference type="ARBA" id="ARBA00022723"/>
    </source>
</evidence>
<gene>
    <name evidence="3" type="ORF">IAB16_06820</name>
</gene>
<reference evidence="3" key="2">
    <citation type="journal article" date="2021" name="PeerJ">
        <title>Extensive microbial diversity within the chicken gut microbiome revealed by metagenomics and culture.</title>
        <authorList>
            <person name="Gilroy R."/>
            <person name="Ravi A."/>
            <person name="Getino M."/>
            <person name="Pursley I."/>
            <person name="Horton D.L."/>
            <person name="Alikhan N.F."/>
            <person name="Baker D."/>
            <person name="Gharbi K."/>
            <person name="Hall N."/>
            <person name="Watson M."/>
            <person name="Adriaenssens E.M."/>
            <person name="Foster-Nyarko E."/>
            <person name="Jarju S."/>
            <person name="Secka A."/>
            <person name="Antonio M."/>
            <person name="Oren A."/>
            <person name="Chaudhuri R.R."/>
            <person name="La Ragione R."/>
            <person name="Hildebrand F."/>
            <person name="Pallen M.J."/>
        </authorList>
    </citation>
    <scope>NUCLEOTIDE SEQUENCE</scope>
    <source>
        <strain evidence="3">517</strain>
    </source>
</reference>
<feature type="domain" description="VOC" evidence="2">
    <location>
        <begin position="5"/>
        <end position="144"/>
    </location>
</feature>
<dbReference type="InterPro" id="IPR051785">
    <property type="entry name" value="MMCE/EMCE_epimerase"/>
</dbReference>
<proteinExistence type="predicted"/>
<evidence type="ECO:0000313" key="3">
    <source>
        <dbReference type="EMBL" id="MBO8424715.1"/>
    </source>
</evidence>
<dbReference type="GO" id="GO:0046491">
    <property type="term" value="P:L-methylmalonyl-CoA metabolic process"/>
    <property type="evidence" value="ECO:0007669"/>
    <property type="project" value="TreeGrafter"/>
</dbReference>
<dbReference type="InterPro" id="IPR029068">
    <property type="entry name" value="Glyas_Bleomycin-R_OHBP_Dase"/>
</dbReference>
<dbReference type="EMBL" id="JADINF010000172">
    <property type="protein sequence ID" value="MBO8424715.1"/>
    <property type="molecule type" value="Genomic_DNA"/>
</dbReference>
<dbReference type="SUPFAM" id="SSF54593">
    <property type="entry name" value="Glyoxalase/Bleomycin resistance protein/Dihydroxybiphenyl dioxygenase"/>
    <property type="match status" value="1"/>
</dbReference>
<organism evidence="3 4">
    <name type="scientific">Candidatus Stercoripulliclostridium pullicola</name>
    <dbReference type="NCBI Taxonomy" id="2840953"/>
    <lineage>
        <taxon>Bacteria</taxon>
        <taxon>Bacillati</taxon>
        <taxon>Bacillota</taxon>
        <taxon>Clostridia</taxon>
        <taxon>Eubacteriales</taxon>
        <taxon>Candidatus Stercoripulliclostridium</taxon>
    </lineage>
</organism>
<dbReference type="PANTHER" id="PTHR43048:SF3">
    <property type="entry name" value="METHYLMALONYL-COA EPIMERASE, MITOCHONDRIAL"/>
    <property type="match status" value="1"/>
</dbReference>
<reference evidence="3" key="1">
    <citation type="submission" date="2020-10" db="EMBL/GenBank/DDBJ databases">
        <authorList>
            <person name="Gilroy R."/>
        </authorList>
    </citation>
    <scope>NUCLEOTIDE SEQUENCE</scope>
    <source>
        <strain evidence="3">517</strain>
    </source>
</reference>
<dbReference type="PROSITE" id="PS51819">
    <property type="entry name" value="VOC"/>
    <property type="match status" value="1"/>
</dbReference>
<evidence type="ECO:0000259" key="2">
    <source>
        <dbReference type="PROSITE" id="PS51819"/>
    </source>
</evidence>
<protein>
    <submittedName>
        <fullName evidence="3">VOC family protein</fullName>
    </submittedName>
</protein>
<dbReference type="Proteomes" id="UP000727857">
    <property type="component" value="Unassembled WGS sequence"/>
</dbReference>
<dbReference type="Pfam" id="PF13669">
    <property type="entry name" value="Glyoxalase_4"/>
    <property type="match status" value="1"/>
</dbReference>
<dbReference type="GO" id="GO:0046872">
    <property type="term" value="F:metal ion binding"/>
    <property type="evidence" value="ECO:0007669"/>
    <property type="project" value="UniProtKB-KW"/>
</dbReference>
<comment type="caution">
    <text evidence="3">The sequence shown here is derived from an EMBL/GenBank/DDBJ whole genome shotgun (WGS) entry which is preliminary data.</text>
</comment>
<dbReference type="GO" id="GO:0004493">
    <property type="term" value="F:methylmalonyl-CoA epimerase activity"/>
    <property type="evidence" value="ECO:0007669"/>
    <property type="project" value="TreeGrafter"/>
</dbReference>
<dbReference type="Gene3D" id="3.10.180.10">
    <property type="entry name" value="2,3-Dihydroxybiphenyl 1,2-Dioxygenase, domain 1"/>
    <property type="match status" value="1"/>
</dbReference>
<dbReference type="PANTHER" id="PTHR43048">
    <property type="entry name" value="METHYLMALONYL-COA EPIMERASE"/>
    <property type="match status" value="1"/>
</dbReference>
<keyword evidence="1" id="KW-0479">Metal-binding</keyword>
<sequence>MKVGKINHIGIVVTDASEAMERYGKLYGIKKWYKLVAGPIDLHYRGEKRNCTVDLYFGGKGKTKIELIETHGEPNIYTTFYINRGEAVHHYQYNVKDLDAAVRECEARGMRVFQYASFDSAGATVRYAYVGTSEDTGAIELIETRVGNRFVKGDVPFEVGFIGVLTGNYKRVK</sequence>